<feature type="compositionally biased region" description="Polar residues" evidence="8">
    <location>
        <begin position="319"/>
        <end position="328"/>
    </location>
</feature>
<evidence type="ECO:0000256" key="3">
    <source>
        <dbReference type="ARBA" id="ARBA00022801"/>
    </source>
</evidence>
<evidence type="ECO:0000256" key="1">
    <source>
        <dbReference type="ARBA" id="ARBA00022670"/>
    </source>
</evidence>
<dbReference type="CDD" id="cd04280">
    <property type="entry name" value="ZnMc_astacin_like"/>
    <property type="match status" value="1"/>
</dbReference>
<evidence type="ECO:0000313" key="10">
    <source>
        <dbReference type="EMBL" id="OWA52336.1"/>
    </source>
</evidence>
<feature type="binding site" evidence="6">
    <location>
        <position position="181"/>
    </location>
    <ligand>
        <name>Zn(2+)</name>
        <dbReference type="ChEBI" id="CHEBI:29105"/>
        <note>catalytic</note>
    </ligand>
</feature>
<feature type="binding site" evidence="6">
    <location>
        <position position="191"/>
    </location>
    <ligand>
        <name>Zn(2+)</name>
        <dbReference type="ChEBI" id="CHEBI:29105"/>
        <note>catalytic</note>
    </ligand>
</feature>
<dbReference type="EMBL" id="MTYJ01000263">
    <property type="protein sequence ID" value="OWA52336.1"/>
    <property type="molecule type" value="Genomic_DNA"/>
</dbReference>
<evidence type="ECO:0000256" key="5">
    <source>
        <dbReference type="ARBA" id="ARBA00023049"/>
    </source>
</evidence>
<dbReference type="SMART" id="SM00235">
    <property type="entry name" value="ZnMc"/>
    <property type="match status" value="1"/>
</dbReference>
<dbReference type="InterPro" id="IPR001506">
    <property type="entry name" value="Peptidase_M12A"/>
</dbReference>
<dbReference type="EC" id="3.4.24.-" evidence="7"/>
<name>A0A9X6NGJ1_HYPEX</name>
<dbReference type="Pfam" id="PF01400">
    <property type="entry name" value="Astacin"/>
    <property type="match status" value="1"/>
</dbReference>
<comment type="caution">
    <text evidence="6">Lacks conserved residue(s) required for the propagation of feature annotation.</text>
</comment>
<dbReference type="PANTHER" id="PTHR10127:SF780">
    <property type="entry name" value="METALLOENDOPEPTIDASE"/>
    <property type="match status" value="1"/>
</dbReference>
<feature type="domain" description="Peptidase M12A" evidence="9">
    <location>
        <begin position="88"/>
        <end position="283"/>
    </location>
</feature>
<keyword evidence="3 6" id="KW-0378">Hydrolase</keyword>
<dbReference type="OrthoDB" id="431034at2759"/>
<feature type="signal peptide" evidence="7">
    <location>
        <begin position="1"/>
        <end position="24"/>
    </location>
</feature>
<dbReference type="Proteomes" id="UP000192578">
    <property type="component" value="Unassembled WGS sequence"/>
</dbReference>
<accession>A0A9X6NGJ1</accession>
<comment type="cofactor">
    <cofactor evidence="6 7">
        <name>Zn(2+)</name>
        <dbReference type="ChEBI" id="CHEBI:29105"/>
    </cofactor>
    <text evidence="6 7">Binds 1 zinc ion per subunit.</text>
</comment>
<keyword evidence="2 6" id="KW-0479">Metal-binding</keyword>
<sequence length="388" mass="43377">MNSHHATVVLLVITSCYVWDMTSAHMVVRREADLSVPSNWRSLISPSVYAYSKSRKDSSLSGALFEGDISGVDIPVDKAEIAALRVKNAVKDKDQLWPDGVVPFTFTKDDFNSTQTNLIRDAMEDMMLKTCIKFTPRIDEKNYITFVKSSDGCYSYVGRTQKQQFINLQANCLTMLGEVQHELMHALGFEHEQSRMDRDQYVRIIYQNIPPSMHNQFAKYRGITSDLPYDYNSILHYAHNAFARQSDEDIPTILPNNGIASIGNRVAMSVMDVKRINLLYECPTTPAPDMETTETTVSTTTLTTQQTSTDDSTDAPLTEATSTDSTSTKRMITFTLKPTKRPKRCPTSADGLPVDNCQSAEDCITKGSGTVCCTFCISGNRCNNYCTD</sequence>
<dbReference type="Gene3D" id="3.40.390.10">
    <property type="entry name" value="Collagenase (Catalytic Domain)"/>
    <property type="match status" value="1"/>
</dbReference>
<dbReference type="GO" id="GO:0006508">
    <property type="term" value="P:proteolysis"/>
    <property type="evidence" value="ECO:0007669"/>
    <property type="project" value="UniProtKB-KW"/>
</dbReference>
<dbReference type="PRINTS" id="PR00480">
    <property type="entry name" value="ASTACIN"/>
</dbReference>
<protein>
    <recommendedName>
        <fullName evidence="7">Metalloendopeptidase</fullName>
        <ecNumber evidence="7">3.4.24.-</ecNumber>
    </recommendedName>
</protein>
<feature type="region of interest" description="Disordered" evidence="8">
    <location>
        <begin position="287"/>
        <end position="328"/>
    </location>
</feature>
<feature type="chain" id="PRO_5041017573" description="Metalloendopeptidase" evidence="7">
    <location>
        <begin position="25"/>
        <end position="388"/>
    </location>
</feature>
<evidence type="ECO:0000313" key="11">
    <source>
        <dbReference type="Proteomes" id="UP000192578"/>
    </source>
</evidence>
<comment type="caution">
    <text evidence="10">The sequence shown here is derived from an EMBL/GenBank/DDBJ whole genome shotgun (WGS) entry which is preliminary data.</text>
</comment>
<reference evidence="11" key="1">
    <citation type="submission" date="2017-01" db="EMBL/GenBank/DDBJ databases">
        <title>Comparative genomics of anhydrobiosis in the tardigrade Hypsibius dujardini.</title>
        <authorList>
            <person name="Yoshida Y."/>
            <person name="Koutsovoulos G."/>
            <person name="Laetsch D."/>
            <person name="Stevens L."/>
            <person name="Kumar S."/>
            <person name="Horikawa D."/>
            <person name="Ishino K."/>
            <person name="Komine S."/>
            <person name="Tomita M."/>
            <person name="Blaxter M."/>
            <person name="Arakawa K."/>
        </authorList>
    </citation>
    <scope>NUCLEOTIDE SEQUENCE [LARGE SCALE GENOMIC DNA]</scope>
    <source>
        <strain evidence="11">Z151</strain>
    </source>
</reference>
<gene>
    <name evidence="10" type="ORF">BV898_16791</name>
</gene>
<dbReference type="GO" id="GO:0004222">
    <property type="term" value="F:metalloendopeptidase activity"/>
    <property type="evidence" value="ECO:0007669"/>
    <property type="project" value="UniProtKB-UniRule"/>
</dbReference>
<evidence type="ECO:0000256" key="8">
    <source>
        <dbReference type="SAM" id="MobiDB-lite"/>
    </source>
</evidence>
<dbReference type="PROSITE" id="PS51864">
    <property type="entry name" value="ASTACIN"/>
    <property type="match status" value="1"/>
</dbReference>
<keyword evidence="11" id="KW-1185">Reference proteome</keyword>
<dbReference type="AlphaFoldDB" id="A0A9X6NGJ1"/>
<dbReference type="InterPro" id="IPR006026">
    <property type="entry name" value="Peptidase_Metallo"/>
</dbReference>
<proteinExistence type="predicted"/>
<feature type="compositionally biased region" description="Low complexity" evidence="8">
    <location>
        <begin position="293"/>
        <end position="310"/>
    </location>
</feature>
<organism evidence="10 11">
    <name type="scientific">Hypsibius exemplaris</name>
    <name type="common">Freshwater tardigrade</name>
    <dbReference type="NCBI Taxonomy" id="2072580"/>
    <lineage>
        <taxon>Eukaryota</taxon>
        <taxon>Metazoa</taxon>
        <taxon>Ecdysozoa</taxon>
        <taxon>Tardigrada</taxon>
        <taxon>Eutardigrada</taxon>
        <taxon>Parachela</taxon>
        <taxon>Hypsibioidea</taxon>
        <taxon>Hypsibiidae</taxon>
        <taxon>Hypsibius</taxon>
    </lineage>
</organism>
<evidence type="ECO:0000256" key="7">
    <source>
        <dbReference type="RuleBase" id="RU361183"/>
    </source>
</evidence>
<keyword evidence="1 6" id="KW-0645">Protease</keyword>
<keyword evidence="4 6" id="KW-0862">Zinc</keyword>
<dbReference type="InterPro" id="IPR024079">
    <property type="entry name" value="MetalloPept_cat_dom_sf"/>
</dbReference>
<evidence type="ECO:0000259" key="9">
    <source>
        <dbReference type="PROSITE" id="PS51864"/>
    </source>
</evidence>
<feature type="binding site" evidence="6">
    <location>
        <position position="185"/>
    </location>
    <ligand>
        <name>Zn(2+)</name>
        <dbReference type="ChEBI" id="CHEBI:29105"/>
        <note>catalytic</note>
    </ligand>
</feature>
<evidence type="ECO:0000256" key="4">
    <source>
        <dbReference type="ARBA" id="ARBA00022833"/>
    </source>
</evidence>
<evidence type="ECO:0000256" key="6">
    <source>
        <dbReference type="PROSITE-ProRule" id="PRU01211"/>
    </source>
</evidence>
<evidence type="ECO:0000256" key="2">
    <source>
        <dbReference type="ARBA" id="ARBA00022723"/>
    </source>
</evidence>
<keyword evidence="7" id="KW-0732">Signal</keyword>
<dbReference type="GO" id="GO:0008270">
    <property type="term" value="F:zinc ion binding"/>
    <property type="evidence" value="ECO:0007669"/>
    <property type="project" value="UniProtKB-UniRule"/>
</dbReference>
<dbReference type="PANTHER" id="PTHR10127">
    <property type="entry name" value="DISCOIDIN, CUB, EGF, LAMININ , AND ZINC METALLOPROTEASE DOMAIN CONTAINING"/>
    <property type="match status" value="1"/>
</dbReference>
<feature type="active site" evidence="6">
    <location>
        <position position="182"/>
    </location>
</feature>
<dbReference type="InterPro" id="IPR034035">
    <property type="entry name" value="Astacin-like_dom"/>
</dbReference>
<dbReference type="SUPFAM" id="SSF55486">
    <property type="entry name" value="Metalloproteases ('zincins'), catalytic domain"/>
    <property type="match status" value="1"/>
</dbReference>
<keyword evidence="5 6" id="KW-0482">Metalloprotease</keyword>